<name>A0AA86N3C3_9BACT</name>
<keyword evidence="4" id="KW-1185">Reference proteome</keyword>
<dbReference type="RefSeq" id="WP_370693660.1">
    <property type="nucleotide sequence ID" value="NZ_OX365700.1"/>
</dbReference>
<dbReference type="PANTHER" id="PTHR40275:SF1">
    <property type="entry name" value="SSL7038 PROTEIN"/>
    <property type="match status" value="1"/>
</dbReference>
<feature type="domain" description="HTH cro/C1-type" evidence="2">
    <location>
        <begin position="52"/>
        <end position="95"/>
    </location>
</feature>
<evidence type="ECO:0000313" key="3">
    <source>
        <dbReference type="EMBL" id="CAI4033907.1"/>
    </source>
</evidence>
<dbReference type="Proteomes" id="UP001179121">
    <property type="component" value="Chromosome"/>
</dbReference>
<dbReference type="Gene3D" id="1.10.260.40">
    <property type="entry name" value="lambda repressor-like DNA-binding domains"/>
    <property type="match status" value="1"/>
</dbReference>
<dbReference type="SUPFAM" id="SSF47413">
    <property type="entry name" value="lambda repressor-like DNA-binding domains"/>
    <property type="match status" value="1"/>
</dbReference>
<dbReference type="EMBL" id="OX365700">
    <property type="protein sequence ID" value="CAI4033907.1"/>
    <property type="molecule type" value="Genomic_DNA"/>
</dbReference>
<dbReference type="KEGG" id="nti:DNFV4_04349"/>
<dbReference type="PANTHER" id="PTHR40275">
    <property type="entry name" value="SSL7038 PROTEIN"/>
    <property type="match status" value="1"/>
</dbReference>
<feature type="compositionally biased region" description="Basic residues" evidence="1">
    <location>
        <begin position="107"/>
        <end position="118"/>
    </location>
</feature>
<gene>
    <name evidence="3" type="ORF">DNFV4_04349</name>
</gene>
<accession>A0AA86N3C3</accession>
<dbReference type="PROSITE" id="PS50943">
    <property type="entry name" value="HTH_CROC1"/>
    <property type="match status" value="1"/>
</dbReference>
<reference evidence="3" key="1">
    <citation type="submission" date="2022-10" db="EMBL/GenBank/DDBJ databases">
        <authorList>
            <person name="Koch H."/>
        </authorList>
    </citation>
    <scope>NUCLEOTIDE SEQUENCE</scope>
    <source>
        <strain evidence="3">DNF</strain>
    </source>
</reference>
<dbReference type="InterPro" id="IPR014057">
    <property type="entry name" value="HI1420"/>
</dbReference>
<dbReference type="GO" id="GO:0003677">
    <property type="term" value="F:DNA binding"/>
    <property type="evidence" value="ECO:0007669"/>
    <property type="project" value="InterPro"/>
</dbReference>
<dbReference type="NCBIfam" id="TIGR02684">
    <property type="entry name" value="dnstrm_HI1420"/>
    <property type="match status" value="1"/>
</dbReference>
<evidence type="ECO:0000313" key="4">
    <source>
        <dbReference type="Proteomes" id="UP001179121"/>
    </source>
</evidence>
<dbReference type="InterPro" id="IPR010982">
    <property type="entry name" value="Lambda_DNA-bd_dom_sf"/>
</dbReference>
<evidence type="ECO:0000256" key="1">
    <source>
        <dbReference type="SAM" id="MobiDB-lite"/>
    </source>
</evidence>
<protein>
    <submittedName>
        <fullName evidence="3">Transcriptional regulator</fullName>
    </submittedName>
</protein>
<feature type="region of interest" description="Disordered" evidence="1">
    <location>
        <begin position="95"/>
        <end position="118"/>
    </location>
</feature>
<evidence type="ECO:0000259" key="2">
    <source>
        <dbReference type="PROSITE" id="PS50943"/>
    </source>
</evidence>
<organism evidence="3 4">
    <name type="scientific">Nitrospira tepida</name>
    <dbReference type="NCBI Taxonomy" id="2973512"/>
    <lineage>
        <taxon>Bacteria</taxon>
        <taxon>Pseudomonadati</taxon>
        <taxon>Nitrospirota</taxon>
        <taxon>Nitrospiria</taxon>
        <taxon>Nitrospirales</taxon>
        <taxon>Nitrospiraceae</taxon>
        <taxon>Nitrospira</taxon>
    </lineage>
</organism>
<dbReference type="CDD" id="cd00093">
    <property type="entry name" value="HTH_XRE"/>
    <property type="match status" value="1"/>
</dbReference>
<dbReference type="InterPro" id="IPR001387">
    <property type="entry name" value="Cro/C1-type_HTH"/>
</dbReference>
<dbReference type="AlphaFoldDB" id="A0AA86N3C3"/>
<dbReference type="Pfam" id="PF21716">
    <property type="entry name" value="dnstrm_HI1420"/>
    <property type="match status" value="1"/>
</dbReference>
<sequence length="118" mass="12761">MGRTKTTRYDVAEHLRTPEEMAAYLEACLEEADGDATLIAKALGDIARAQGMAQVARDAGLSRESLYKALSGDRSPGFDTILKVIGALGLKLHAQATSGRLRDSRARSRGRMTKRRAA</sequence>
<proteinExistence type="predicted"/>